<comment type="similarity">
    <text evidence="1">Belongs to the BlaI transcriptional regulatory family.</text>
</comment>
<evidence type="ECO:0000256" key="3">
    <source>
        <dbReference type="ARBA" id="ARBA00023125"/>
    </source>
</evidence>
<dbReference type="AlphaFoldDB" id="A0A7Z0GQY6"/>
<dbReference type="SUPFAM" id="SSF46785">
    <property type="entry name" value="Winged helix' DNA-binding domain"/>
    <property type="match status" value="1"/>
</dbReference>
<protein>
    <submittedName>
        <fullName evidence="5">Putative transcriptional regulator</fullName>
    </submittedName>
</protein>
<name>A0A7Z0GQY6_9MICC</name>
<proteinExistence type="inferred from homology"/>
<evidence type="ECO:0000256" key="4">
    <source>
        <dbReference type="ARBA" id="ARBA00023163"/>
    </source>
</evidence>
<gene>
    <name evidence="5" type="ORF">HNR09_003062</name>
</gene>
<evidence type="ECO:0000256" key="1">
    <source>
        <dbReference type="ARBA" id="ARBA00011046"/>
    </source>
</evidence>
<keyword evidence="6" id="KW-1185">Reference proteome</keyword>
<dbReference type="Gene3D" id="6.10.140.850">
    <property type="match status" value="1"/>
</dbReference>
<dbReference type="InterPro" id="IPR036390">
    <property type="entry name" value="WH_DNA-bd_sf"/>
</dbReference>
<keyword evidence="4" id="KW-0804">Transcription</keyword>
<keyword evidence="2" id="KW-0805">Transcription regulation</keyword>
<dbReference type="InterPro" id="IPR005650">
    <property type="entry name" value="BlaI_family"/>
</dbReference>
<accession>A0A7Z0GQY6</accession>
<comment type="caution">
    <text evidence="5">The sequence shown here is derived from an EMBL/GenBank/DDBJ whole genome shotgun (WGS) entry which is preliminary data.</text>
</comment>
<organism evidence="5 6">
    <name type="scientific">Nesterenkonia xinjiangensis</name>
    <dbReference type="NCBI Taxonomy" id="225327"/>
    <lineage>
        <taxon>Bacteria</taxon>
        <taxon>Bacillati</taxon>
        <taxon>Actinomycetota</taxon>
        <taxon>Actinomycetes</taxon>
        <taxon>Micrococcales</taxon>
        <taxon>Micrococcaceae</taxon>
        <taxon>Nesterenkonia</taxon>
    </lineage>
</organism>
<dbReference type="GO" id="GO:0045892">
    <property type="term" value="P:negative regulation of DNA-templated transcription"/>
    <property type="evidence" value="ECO:0007669"/>
    <property type="project" value="InterPro"/>
</dbReference>
<reference evidence="5 6" key="1">
    <citation type="submission" date="2020-07" db="EMBL/GenBank/DDBJ databases">
        <title>Sequencing the genomes of 1000 actinobacteria strains.</title>
        <authorList>
            <person name="Klenk H.-P."/>
        </authorList>
    </citation>
    <scope>NUCLEOTIDE SEQUENCE [LARGE SCALE GENOMIC DNA]</scope>
    <source>
        <strain evidence="5 6">DSM 15475</strain>
    </source>
</reference>
<keyword evidence="3" id="KW-0238">DNA-binding</keyword>
<sequence length="114" mass="12604">MATLGDLERSVMSLLWDSNESLSANDVRDRLDEDLAVTTVLTVLSRLEKKCLVTRERSSRPHRYSAAASREEHTVEMLNEVLGTASDREAVLARFIGGVSDSEAAALRRILKSS</sequence>
<dbReference type="InterPro" id="IPR036388">
    <property type="entry name" value="WH-like_DNA-bd_sf"/>
</dbReference>
<dbReference type="Gene3D" id="1.10.10.10">
    <property type="entry name" value="Winged helix-like DNA-binding domain superfamily/Winged helix DNA-binding domain"/>
    <property type="match status" value="1"/>
</dbReference>
<dbReference type="Proteomes" id="UP000535437">
    <property type="component" value="Unassembled WGS sequence"/>
</dbReference>
<dbReference type="Pfam" id="PF03965">
    <property type="entry name" value="Penicillinase_R"/>
    <property type="match status" value="1"/>
</dbReference>
<dbReference type="EMBL" id="JACCFY010000001">
    <property type="protein sequence ID" value="NYJ79651.1"/>
    <property type="molecule type" value="Genomic_DNA"/>
</dbReference>
<dbReference type="RefSeq" id="WP_179542836.1">
    <property type="nucleotide sequence ID" value="NZ_BAAALL010000007.1"/>
</dbReference>
<dbReference type="GO" id="GO:0003677">
    <property type="term" value="F:DNA binding"/>
    <property type="evidence" value="ECO:0007669"/>
    <property type="project" value="UniProtKB-KW"/>
</dbReference>
<evidence type="ECO:0000313" key="5">
    <source>
        <dbReference type="EMBL" id="NYJ79651.1"/>
    </source>
</evidence>
<evidence type="ECO:0000313" key="6">
    <source>
        <dbReference type="Proteomes" id="UP000535437"/>
    </source>
</evidence>
<evidence type="ECO:0000256" key="2">
    <source>
        <dbReference type="ARBA" id="ARBA00023015"/>
    </source>
</evidence>